<sequence>MVNVKNKIIFSFLCLIFYTALSLSFYLIPFNSEVLSIIAIFCTTIFSVFFILPAFLYSPIYSIVIGILYYIFFRLFEIIKVFTTLDSTSVTLIYMIFQSVFGIIINISGIILTCLTIYFIKNYIKNKGIDFNISMALITALIIAFIRFVINGLTFSSFFFSFIKNNITINNDIIIQQIISYVISVVCTFIAVIVSYFIYMKIKDKAFFANTNNLNNYVDNEQFL</sequence>
<dbReference type="KEGG" id="bhp:BHAMNSH16_04350"/>
<evidence type="ECO:0000313" key="3">
    <source>
        <dbReference type="Proteomes" id="UP000264880"/>
    </source>
</evidence>
<feature type="transmembrane region" description="Helical" evidence="1">
    <location>
        <begin position="7"/>
        <end position="28"/>
    </location>
</feature>
<feature type="transmembrane region" description="Helical" evidence="1">
    <location>
        <begin position="95"/>
        <end position="119"/>
    </location>
</feature>
<keyword evidence="1" id="KW-0472">Membrane</keyword>
<keyword evidence="3" id="KW-1185">Reference proteome</keyword>
<proteinExistence type="predicted"/>
<feature type="transmembrane region" description="Helical" evidence="1">
    <location>
        <begin position="178"/>
        <end position="199"/>
    </location>
</feature>
<organism evidence="2 3">
    <name type="scientific">Brachyspira hampsonii</name>
    <dbReference type="NCBI Taxonomy" id="1287055"/>
    <lineage>
        <taxon>Bacteria</taxon>
        <taxon>Pseudomonadati</taxon>
        <taxon>Spirochaetota</taxon>
        <taxon>Spirochaetia</taxon>
        <taxon>Brachyspirales</taxon>
        <taxon>Brachyspiraceae</taxon>
        <taxon>Brachyspira</taxon>
    </lineage>
</organism>
<dbReference type="EMBL" id="CP019914">
    <property type="protein sequence ID" value="ASJ20917.1"/>
    <property type="molecule type" value="Genomic_DNA"/>
</dbReference>
<dbReference type="Proteomes" id="UP000264880">
    <property type="component" value="Chromosome"/>
</dbReference>
<protein>
    <submittedName>
        <fullName evidence="2">NADH:ubiquinone oxidoreductase</fullName>
    </submittedName>
</protein>
<name>A0AAC9TTF6_9SPIR</name>
<evidence type="ECO:0000256" key="1">
    <source>
        <dbReference type="SAM" id="Phobius"/>
    </source>
</evidence>
<feature type="transmembrane region" description="Helical" evidence="1">
    <location>
        <begin position="63"/>
        <end position="83"/>
    </location>
</feature>
<keyword evidence="1" id="KW-1133">Transmembrane helix</keyword>
<reference evidence="2 3" key="1">
    <citation type="submission" date="2017-02" db="EMBL/GenBank/DDBJ databases">
        <title>Complete genome sequence of Brachyspira hampsonii genomovar I strain NSH-16 (ATCC BAA-2463).</title>
        <authorList>
            <person name="Mirajkar N.S."/>
            <person name="Gebhart C.J."/>
        </authorList>
    </citation>
    <scope>NUCLEOTIDE SEQUENCE [LARGE SCALE GENOMIC DNA]</scope>
    <source>
        <strain evidence="2 3">NSH-16</strain>
    </source>
</reference>
<keyword evidence="1" id="KW-0812">Transmembrane</keyword>
<dbReference type="AlphaFoldDB" id="A0AAC9TTF6"/>
<evidence type="ECO:0000313" key="2">
    <source>
        <dbReference type="EMBL" id="ASJ20917.1"/>
    </source>
</evidence>
<accession>A0AAC9TTF6</accession>
<dbReference type="RefSeq" id="WP_069731585.1">
    <property type="nucleotide sequence ID" value="NZ_CP019914.1"/>
</dbReference>
<gene>
    <name evidence="2" type="ORF">BHAMNSH16_04350</name>
</gene>
<feature type="transmembrane region" description="Helical" evidence="1">
    <location>
        <begin position="34"/>
        <end position="56"/>
    </location>
</feature>